<dbReference type="PANTHER" id="PTHR44757">
    <property type="entry name" value="DIGUANYLATE CYCLASE DGCP"/>
    <property type="match status" value="1"/>
</dbReference>
<feature type="domain" description="GGDEF" evidence="3">
    <location>
        <begin position="261"/>
        <end position="394"/>
    </location>
</feature>
<keyword evidence="5" id="KW-1185">Reference proteome</keyword>
<feature type="domain" description="EAL" evidence="2">
    <location>
        <begin position="403"/>
        <end position="652"/>
    </location>
</feature>
<dbReference type="Gene3D" id="3.30.450.20">
    <property type="entry name" value="PAS domain"/>
    <property type="match status" value="2"/>
</dbReference>
<sequence>MKKGSRNTELMTPAWVLEEVNDAIVIMKAEGEILFANHAANELLNDEALIGQSIDHFFTIEDVAETKKKPVLVELDFVNTKMVQIKSWKLTDSHICLFIQPVRFKDQKEYHMYELKYQMSQPYEGLVLHQAGRIIDCDDSLAELFGYTKSELINQSIYSFIDSRYTNLIKNNMNKHLDTPYLVKAYKKSGFPLYVDVLPHPYPDKDGDLRIAVLRDVTDRVQSEKQIQFMAYYDELTDLPNRNFFMKTLEEAIAEIQNKDCQMAVHFVDIDYFKQINDTLGYQFGDALLQSCAKRLKQLLNTKNFIARMSGDEFLILQRDIKSKAEAEAFAKKVINAFQTPIKVQDFEIFTTVSIGISIYPENADKPNELVKQADSAMYVIKENQRNHYKLFESSITKDFKEMLTIENEMRRAIKQKQFEVHYQPQVDISNDQVIGFEALLRWKHPSRGYISPGMFIPLAEKTGLIIEIGDWVLREACRQNKKWHEKGYGPTKVSVNLSVKQFLQKDLVNKVKQILLETKLDSAFLELEITESMSMSNEAYIMETLKGLKELGVNVSIDDFGTGYSSMKYLSQFPLSKLKIDQLFIRGDKEQNQAIVKSIIHLSHSLDMKVIAEGVETKEQLEFLKSQKCDEIQGFYFSKPVAPKIAERFFA</sequence>
<dbReference type="AlphaFoldDB" id="A0A1I0I8V9"/>
<dbReference type="InterPro" id="IPR029787">
    <property type="entry name" value="Nucleotide_cyclase"/>
</dbReference>
<dbReference type="InterPro" id="IPR035965">
    <property type="entry name" value="PAS-like_dom_sf"/>
</dbReference>
<dbReference type="EMBL" id="FOHJ01000011">
    <property type="protein sequence ID" value="SET93009.1"/>
    <property type="molecule type" value="Genomic_DNA"/>
</dbReference>
<reference evidence="5" key="1">
    <citation type="submission" date="2016-10" db="EMBL/GenBank/DDBJ databases">
        <authorList>
            <person name="Varghese N."/>
            <person name="Submissions S."/>
        </authorList>
    </citation>
    <scope>NUCLEOTIDE SEQUENCE [LARGE SCALE GENOMIC DNA]</scope>
    <source>
        <strain evidence="5">CGMCC 1.3566</strain>
    </source>
</reference>
<dbReference type="OrthoDB" id="9759607at2"/>
<name>A0A1I0I8V9_9BACI</name>
<evidence type="ECO:0000259" key="3">
    <source>
        <dbReference type="PROSITE" id="PS50887"/>
    </source>
</evidence>
<feature type="domain" description="PAS" evidence="1">
    <location>
        <begin position="126"/>
        <end position="180"/>
    </location>
</feature>
<dbReference type="SMART" id="SM00091">
    <property type="entry name" value="PAS"/>
    <property type="match status" value="2"/>
</dbReference>
<dbReference type="SUPFAM" id="SSF55785">
    <property type="entry name" value="PYP-like sensor domain (PAS domain)"/>
    <property type="match status" value="1"/>
</dbReference>
<protein>
    <submittedName>
        <fullName evidence="4">PAS domain S-box-containing protein/diguanylate cyclase (GGDEF) domain-containing protein</fullName>
    </submittedName>
</protein>
<dbReference type="Proteomes" id="UP000199095">
    <property type="component" value="Unassembled WGS sequence"/>
</dbReference>
<dbReference type="NCBIfam" id="TIGR00229">
    <property type="entry name" value="sensory_box"/>
    <property type="match status" value="1"/>
</dbReference>
<dbReference type="PROSITE" id="PS50883">
    <property type="entry name" value="EAL"/>
    <property type="match status" value="1"/>
</dbReference>
<dbReference type="CDD" id="cd00130">
    <property type="entry name" value="PAS"/>
    <property type="match status" value="1"/>
</dbReference>
<dbReference type="Pfam" id="PF00990">
    <property type="entry name" value="GGDEF"/>
    <property type="match status" value="1"/>
</dbReference>
<gene>
    <name evidence="4" type="ORF">SAMN05421676_11148</name>
</gene>
<evidence type="ECO:0000313" key="4">
    <source>
        <dbReference type="EMBL" id="SET93009.1"/>
    </source>
</evidence>
<dbReference type="Pfam" id="PF00563">
    <property type="entry name" value="EAL"/>
    <property type="match status" value="1"/>
</dbReference>
<dbReference type="PROSITE" id="PS50112">
    <property type="entry name" value="PAS"/>
    <property type="match status" value="1"/>
</dbReference>
<dbReference type="PROSITE" id="PS50887">
    <property type="entry name" value="GGDEF"/>
    <property type="match status" value="1"/>
</dbReference>
<dbReference type="Gene3D" id="3.20.20.450">
    <property type="entry name" value="EAL domain"/>
    <property type="match status" value="1"/>
</dbReference>
<proteinExistence type="predicted"/>
<dbReference type="FunFam" id="3.20.20.450:FF:000001">
    <property type="entry name" value="Cyclic di-GMP phosphodiesterase yahA"/>
    <property type="match status" value="1"/>
</dbReference>
<dbReference type="STRING" id="237682.SAMN05421676_11148"/>
<dbReference type="SUPFAM" id="SSF55073">
    <property type="entry name" value="Nucleotide cyclase"/>
    <property type="match status" value="1"/>
</dbReference>
<dbReference type="InterPro" id="IPR052155">
    <property type="entry name" value="Biofilm_reg_signaling"/>
</dbReference>
<dbReference type="Gene3D" id="3.30.70.270">
    <property type="match status" value="1"/>
</dbReference>
<dbReference type="SMART" id="SM00267">
    <property type="entry name" value="GGDEF"/>
    <property type="match status" value="1"/>
</dbReference>
<dbReference type="Pfam" id="PF13426">
    <property type="entry name" value="PAS_9"/>
    <property type="match status" value="2"/>
</dbReference>
<dbReference type="SMART" id="SM00052">
    <property type="entry name" value="EAL"/>
    <property type="match status" value="1"/>
</dbReference>
<dbReference type="InterPro" id="IPR035919">
    <property type="entry name" value="EAL_sf"/>
</dbReference>
<dbReference type="InterPro" id="IPR000160">
    <property type="entry name" value="GGDEF_dom"/>
</dbReference>
<dbReference type="CDD" id="cd01949">
    <property type="entry name" value="GGDEF"/>
    <property type="match status" value="1"/>
</dbReference>
<dbReference type="InterPro" id="IPR000014">
    <property type="entry name" value="PAS"/>
</dbReference>
<accession>A0A1I0I8V9</accession>
<dbReference type="CDD" id="cd01948">
    <property type="entry name" value="EAL"/>
    <property type="match status" value="1"/>
</dbReference>
<dbReference type="NCBIfam" id="TIGR00254">
    <property type="entry name" value="GGDEF"/>
    <property type="match status" value="1"/>
</dbReference>
<organism evidence="4 5">
    <name type="scientific">Salinibacillus kushneri</name>
    <dbReference type="NCBI Taxonomy" id="237682"/>
    <lineage>
        <taxon>Bacteria</taxon>
        <taxon>Bacillati</taxon>
        <taxon>Bacillota</taxon>
        <taxon>Bacilli</taxon>
        <taxon>Bacillales</taxon>
        <taxon>Bacillaceae</taxon>
        <taxon>Salinibacillus</taxon>
    </lineage>
</organism>
<evidence type="ECO:0000259" key="1">
    <source>
        <dbReference type="PROSITE" id="PS50112"/>
    </source>
</evidence>
<dbReference type="SUPFAM" id="SSF141868">
    <property type="entry name" value="EAL domain-like"/>
    <property type="match status" value="1"/>
</dbReference>
<evidence type="ECO:0000313" key="5">
    <source>
        <dbReference type="Proteomes" id="UP000199095"/>
    </source>
</evidence>
<dbReference type="PANTHER" id="PTHR44757:SF2">
    <property type="entry name" value="BIOFILM ARCHITECTURE MAINTENANCE PROTEIN MBAA"/>
    <property type="match status" value="1"/>
</dbReference>
<dbReference type="InterPro" id="IPR001633">
    <property type="entry name" value="EAL_dom"/>
</dbReference>
<dbReference type="RefSeq" id="WP_093136871.1">
    <property type="nucleotide sequence ID" value="NZ_FOHJ01000011.1"/>
</dbReference>
<evidence type="ECO:0000259" key="2">
    <source>
        <dbReference type="PROSITE" id="PS50883"/>
    </source>
</evidence>
<dbReference type="InterPro" id="IPR043128">
    <property type="entry name" value="Rev_trsase/Diguanyl_cyclase"/>
</dbReference>